<dbReference type="Pfam" id="PF00433">
    <property type="entry name" value="Pkinase_C"/>
    <property type="match status" value="1"/>
</dbReference>
<feature type="domain" description="Protein kinase C-terminal" evidence="1">
    <location>
        <begin position="19"/>
        <end position="68"/>
    </location>
</feature>
<dbReference type="GO" id="GO:0004674">
    <property type="term" value="F:protein serine/threonine kinase activity"/>
    <property type="evidence" value="ECO:0007669"/>
    <property type="project" value="InterPro"/>
</dbReference>
<dbReference type="EMBL" id="OD002000">
    <property type="protein sequence ID" value="CAD7403893.1"/>
    <property type="molecule type" value="Genomic_DNA"/>
</dbReference>
<evidence type="ECO:0000313" key="2">
    <source>
        <dbReference type="EMBL" id="CAD7403893.1"/>
    </source>
</evidence>
<organism evidence="2">
    <name type="scientific">Timema poppense</name>
    <name type="common">Walking stick</name>
    <dbReference type="NCBI Taxonomy" id="170557"/>
    <lineage>
        <taxon>Eukaryota</taxon>
        <taxon>Metazoa</taxon>
        <taxon>Ecdysozoa</taxon>
        <taxon>Arthropoda</taxon>
        <taxon>Hexapoda</taxon>
        <taxon>Insecta</taxon>
        <taxon>Pterygota</taxon>
        <taxon>Neoptera</taxon>
        <taxon>Polyneoptera</taxon>
        <taxon>Phasmatodea</taxon>
        <taxon>Timematodea</taxon>
        <taxon>Timematoidea</taxon>
        <taxon>Timematidae</taxon>
        <taxon>Timema</taxon>
    </lineage>
</organism>
<evidence type="ECO:0000259" key="1">
    <source>
        <dbReference type="Pfam" id="PF00433"/>
    </source>
</evidence>
<dbReference type="GO" id="GO:0005524">
    <property type="term" value="F:ATP binding"/>
    <property type="evidence" value="ECO:0007669"/>
    <property type="project" value="InterPro"/>
</dbReference>
<accession>A0A7R9CWT1</accession>
<gene>
    <name evidence="2" type="ORF">TPSB3V08_LOCUS4243</name>
</gene>
<protein>
    <recommendedName>
        <fullName evidence="1">Protein kinase C-terminal domain-containing protein</fullName>
    </recommendedName>
</protein>
<sequence length="74" mass="8131">MRFNSVVEAEEYLVFVVLVKNPLDLRHIDPEFTREPVSASVGCSQSHSTCVLSASVREADDAFAGFSYAPPIDL</sequence>
<dbReference type="InterPro" id="IPR017892">
    <property type="entry name" value="Pkinase_C"/>
</dbReference>
<reference evidence="2" key="1">
    <citation type="submission" date="2020-11" db="EMBL/GenBank/DDBJ databases">
        <authorList>
            <person name="Tran Van P."/>
        </authorList>
    </citation>
    <scope>NUCLEOTIDE SEQUENCE</scope>
</reference>
<proteinExistence type="predicted"/>
<dbReference type="AlphaFoldDB" id="A0A7R9CWT1"/>
<name>A0A7R9CWT1_TIMPO</name>